<dbReference type="InterPro" id="IPR010952">
    <property type="entry name" value="CM_P_1"/>
</dbReference>
<comment type="pathway">
    <text evidence="4">Amino-acid biosynthesis; L-phenylalanine biosynthesis; phenylpyruvate from prephenate: step 1/1.</text>
</comment>
<dbReference type="SUPFAM" id="SSF55021">
    <property type="entry name" value="ACT-like"/>
    <property type="match status" value="1"/>
</dbReference>
<feature type="binding site" evidence="20">
    <location>
        <position position="28"/>
    </location>
    <ligand>
        <name>substrate</name>
    </ligand>
</feature>
<feature type="domain" description="Prephenate dehydratase" evidence="23">
    <location>
        <begin position="104"/>
        <end position="284"/>
    </location>
</feature>
<evidence type="ECO:0000256" key="15">
    <source>
        <dbReference type="ARBA" id="ARBA00023239"/>
    </source>
</evidence>
<dbReference type="PATRIC" id="fig|118110.3.peg.363"/>
<dbReference type="SMART" id="SM00830">
    <property type="entry name" value="CM_2"/>
    <property type="match status" value="1"/>
</dbReference>
<dbReference type="Pfam" id="PF00800">
    <property type="entry name" value="PDT"/>
    <property type="match status" value="1"/>
</dbReference>
<dbReference type="STRING" id="118110.XW81_01805"/>
<evidence type="ECO:0000259" key="23">
    <source>
        <dbReference type="PROSITE" id="PS51171"/>
    </source>
</evidence>
<evidence type="ECO:0000259" key="22">
    <source>
        <dbReference type="PROSITE" id="PS51168"/>
    </source>
</evidence>
<evidence type="ECO:0000256" key="4">
    <source>
        <dbReference type="ARBA" id="ARBA00004741"/>
    </source>
</evidence>
<evidence type="ECO:0000256" key="19">
    <source>
        <dbReference type="ARBA" id="ARBA00047848"/>
    </source>
</evidence>
<dbReference type="CDD" id="cd13631">
    <property type="entry name" value="PBP2_Ct-PDT_like"/>
    <property type="match status" value="1"/>
</dbReference>
<evidence type="ECO:0000256" key="14">
    <source>
        <dbReference type="ARBA" id="ARBA00023235"/>
    </source>
</evidence>
<evidence type="ECO:0000256" key="11">
    <source>
        <dbReference type="ARBA" id="ARBA00022605"/>
    </source>
</evidence>
<accession>A0A172WDW1</accession>
<dbReference type="OrthoDB" id="9802281at2"/>
<dbReference type="GO" id="GO:0004106">
    <property type="term" value="F:chorismate mutase activity"/>
    <property type="evidence" value="ECO:0007669"/>
    <property type="project" value="UniProtKB-EC"/>
</dbReference>
<evidence type="ECO:0000256" key="13">
    <source>
        <dbReference type="ARBA" id="ARBA00023222"/>
    </source>
</evidence>
<dbReference type="InterPro" id="IPR036263">
    <property type="entry name" value="Chorismate_II_sf"/>
</dbReference>
<comment type="catalytic activity">
    <reaction evidence="19">
        <text>prephenate + H(+) = 3-phenylpyruvate + CO2 + H2O</text>
        <dbReference type="Rhea" id="RHEA:21648"/>
        <dbReference type="ChEBI" id="CHEBI:15377"/>
        <dbReference type="ChEBI" id="CHEBI:15378"/>
        <dbReference type="ChEBI" id="CHEBI:16526"/>
        <dbReference type="ChEBI" id="CHEBI:18005"/>
        <dbReference type="ChEBI" id="CHEBI:29934"/>
        <dbReference type="EC" id="4.2.1.51"/>
    </reaction>
</comment>
<dbReference type="FunFam" id="3.40.190.10:FF:000034">
    <property type="entry name" value="Chorismate mutase/prephenate dehydratase"/>
    <property type="match status" value="1"/>
</dbReference>
<feature type="binding site" evidence="20">
    <location>
        <position position="52"/>
    </location>
    <ligand>
        <name>substrate</name>
    </ligand>
</feature>
<dbReference type="Proteomes" id="UP000077654">
    <property type="component" value="Chromosome"/>
</dbReference>
<dbReference type="GO" id="GO:0009094">
    <property type="term" value="P:L-phenylalanine biosynthetic process"/>
    <property type="evidence" value="ECO:0007669"/>
    <property type="project" value="UniProtKB-UniPathway"/>
</dbReference>
<keyword evidence="10" id="KW-0021">Allosteric enzyme</keyword>
<evidence type="ECO:0000256" key="2">
    <source>
        <dbReference type="ARBA" id="ARBA00002364"/>
    </source>
</evidence>
<keyword evidence="9" id="KW-0963">Cytoplasm</keyword>
<feature type="site" description="Essential for prephenate dehydratase activity" evidence="21">
    <location>
        <position position="277"/>
    </location>
</feature>
<evidence type="ECO:0000256" key="17">
    <source>
        <dbReference type="ARBA" id="ARBA00031175"/>
    </source>
</evidence>
<keyword evidence="25" id="KW-1185">Reference proteome</keyword>
<dbReference type="NCBIfam" id="TIGR01797">
    <property type="entry name" value="CM_P_1"/>
    <property type="match status" value="1"/>
</dbReference>
<comment type="subcellular location">
    <subcellularLocation>
        <location evidence="3">Cytoplasm</location>
    </subcellularLocation>
</comment>
<dbReference type="UniPathway" id="UPA00120">
    <property type="reaction ID" value="UER00203"/>
</dbReference>
<keyword evidence="16" id="KW-0511">Multifunctional enzyme</keyword>
<keyword evidence="13" id="KW-0584">Phenylalanine biosynthesis</keyword>
<reference evidence="24 25" key="1">
    <citation type="submission" date="2015-04" db="EMBL/GenBank/DDBJ databases">
        <title>Buchnera aphidicola assembly.</title>
        <authorList>
            <person name="Zhang Y."/>
        </authorList>
    </citation>
    <scope>NUCLEOTIDE SEQUENCE [LARGE SCALE GENOMIC DNA]</scope>
    <source>
        <strain evidence="24 25">SC</strain>
    </source>
</reference>
<dbReference type="InterPro" id="IPR002701">
    <property type="entry name" value="CM_II_prokaryot"/>
</dbReference>
<evidence type="ECO:0000256" key="3">
    <source>
        <dbReference type="ARBA" id="ARBA00004496"/>
    </source>
</evidence>
<dbReference type="EC" id="4.2.1.51" evidence="7"/>
<protein>
    <recommendedName>
        <fullName evidence="8">Bifunctional chorismate mutase/prephenate dehydratase</fullName>
        <ecNumber evidence="7">4.2.1.51</ecNumber>
        <ecNumber evidence="6">5.4.99.5</ecNumber>
    </recommendedName>
    <alternativeName>
        <fullName evidence="18">Chorismate mutase-prephenate dehydratase</fullName>
    </alternativeName>
    <alternativeName>
        <fullName evidence="17">p-protein</fullName>
    </alternativeName>
</protein>
<evidence type="ECO:0000256" key="10">
    <source>
        <dbReference type="ARBA" id="ARBA00022533"/>
    </source>
</evidence>
<dbReference type="InterPro" id="IPR001086">
    <property type="entry name" value="Preph_deHydtase"/>
</dbReference>
<feature type="binding site" evidence="20">
    <location>
        <position position="39"/>
    </location>
    <ligand>
        <name>substrate</name>
    </ligand>
</feature>
<dbReference type="GO" id="GO:0046417">
    <property type="term" value="P:chorismate metabolic process"/>
    <property type="evidence" value="ECO:0007669"/>
    <property type="project" value="InterPro"/>
</dbReference>
<dbReference type="RefSeq" id="WP_075474248.1">
    <property type="nucleotide sequence ID" value="NZ_CP011299.1"/>
</dbReference>
<dbReference type="InterPro" id="IPR036979">
    <property type="entry name" value="CM_dom_sf"/>
</dbReference>
<dbReference type="AlphaFoldDB" id="A0A172WDW1"/>
<keyword evidence="12" id="KW-0057">Aromatic amino acid biosynthesis</keyword>
<evidence type="ECO:0000313" key="24">
    <source>
        <dbReference type="EMBL" id="ANF17127.1"/>
    </source>
</evidence>
<feature type="binding site" evidence="20">
    <location>
        <position position="11"/>
    </location>
    <ligand>
        <name>substrate</name>
    </ligand>
</feature>
<comment type="catalytic activity">
    <reaction evidence="1">
        <text>chorismate = prephenate</text>
        <dbReference type="Rhea" id="RHEA:13897"/>
        <dbReference type="ChEBI" id="CHEBI:29748"/>
        <dbReference type="ChEBI" id="CHEBI:29934"/>
        <dbReference type="EC" id="5.4.99.5"/>
    </reaction>
</comment>
<evidence type="ECO:0000256" key="9">
    <source>
        <dbReference type="ARBA" id="ARBA00022490"/>
    </source>
</evidence>
<evidence type="ECO:0000256" key="16">
    <source>
        <dbReference type="ARBA" id="ARBA00023268"/>
    </source>
</evidence>
<dbReference type="PROSITE" id="PS51168">
    <property type="entry name" value="CHORISMATE_MUT_2"/>
    <property type="match status" value="1"/>
</dbReference>
<dbReference type="UniPathway" id="UPA00121">
    <property type="reaction ID" value="UER00345"/>
</dbReference>
<evidence type="ECO:0000313" key="25">
    <source>
        <dbReference type="Proteomes" id="UP000077654"/>
    </source>
</evidence>
<dbReference type="SUPFAM" id="SSF48600">
    <property type="entry name" value="Chorismate mutase II"/>
    <property type="match status" value="1"/>
</dbReference>
<sequence>MKSTSTLLALRNIINTLDKDLITLLAKRTEIAIKIAKIKVQKNFPIKDVEREQSLLNNLTIFGKECNLENTYIKKLFKIIIKNSVLTQKNWIQNHYCKQKEIKKFSFLGDLGSYSYDATKKYANKECQFFTKDFCHTFQEVIENVENNNSDYAVLPIENNSSGSIDETYSILKSTKLSIISEVNIPIHHCLLSHKKTQLMDIKTIYSHKQPFIQCSKFIQHFPDWKIKYTNSTTDAMKKVSRSENYTSAALGNEKCEKIYKLKTISRNISNISKNITKFIILQKHQIDVPENIPSITKIMVLIKNKEMLVKKIINTIKEYNLQIRQLKSYKTLETSSELTIFIDIKNNVNTNQIKHILHKLNNISIIKILGCYPIDE</sequence>
<dbReference type="GO" id="GO:0004664">
    <property type="term" value="F:prephenate dehydratase activity"/>
    <property type="evidence" value="ECO:0007669"/>
    <property type="project" value="UniProtKB-EC"/>
</dbReference>
<dbReference type="GO" id="GO:0005737">
    <property type="term" value="C:cytoplasm"/>
    <property type="evidence" value="ECO:0007669"/>
    <property type="project" value="UniProtKB-SubCell"/>
</dbReference>
<dbReference type="PROSITE" id="PS51171">
    <property type="entry name" value="PREPHENATE_DEHYDR_3"/>
    <property type="match status" value="1"/>
</dbReference>
<evidence type="ECO:0000256" key="5">
    <source>
        <dbReference type="ARBA" id="ARBA00004817"/>
    </source>
</evidence>
<feature type="domain" description="Chorismate mutase" evidence="22">
    <location>
        <begin position="1"/>
        <end position="92"/>
    </location>
</feature>
<keyword evidence="11" id="KW-0028">Amino-acid biosynthesis</keyword>
<evidence type="ECO:0000256" key="21">
    <source>
        <dbReference type="PIRSR" id="PIRSR001500-2"/>
    </source>
</evidence>
<evidence type="ECO:0000256" key="18">
    <source>
        <dbReference type="ARBA" id="ARBA00031520"/>
    </source>
</evidence>
<dbReference type="Pfam" id="PF01817">
    <property type="entry name" value="CM_2"/>
    <property type="match status" value="1"/>
</dbReference>
<gene>
    <name evidence="24" type="ORF">XW81_01805</name>
</gene>
<comment type="pathway">
    <text evidence="5">Metabolic intermediate biosynthesis; prephenate biosynthesis; prephenate from chorismate: step 1/1.</text>
</comment>
<dbReference type="SUPFAM" id="SSF53850">
    <property type="entry name" value="Periplasmic binding protein-like II"/>
    <property type="match status" value="1"/>
</dbReference>
<name>A0A172WDW1_BUCSC</name>
<evidence type="ECO:0000256" key="6">
    <source>
        <dbReference type="ARBA" id="ARBA00012404"/>
    </source>
</evidence>
<proteinExistence type="predicted"/>
<evidence type="ECO:0000256" key="8">
    <source>
        <dbReference type="ARBA" id="ARBA00014401"/>
    </source>
</evidence>
<keyword evidence="15" id="KW-0456">Lyase</keyword>
<evidence type="ECO:0000256" key="1">
    <source>
        <dbReference type="ARBA" id="ARBA00000824"/>
    </source>
</evidence>
<dbReference type="Gene3D" id="3.40.190.10">
    <property type="entry name" value="Periplasmic binding protein-like II"/>
    <property type="match status" value="2"/>
</dbReference>
<dbReference type="EMBL" id="CP011299">
    <property type="protein sequence ID" value="ANF17127.1"/>
    <property type="molecule type" value="Genomic_DNA"/>
</dbReference>
<dbReference type="PIRSF" id="PIRSF001500">
    <property type="entry name" value="Chor_mut_pdt_Ppr"/>
    <property type="match status" value="1"/>
</dbReference>
<evidence type="ECO:0000256" key="12">
    <source>
        <dbReference type="ARBA" id="ARBA00023141"/>
    </source>
</evidence>
<dbReference type="InterPro" id="IPR045865">
    <property type="entry name" value="ACT-like_dom_sf"/>
</dbReference>
<dbReference type="PANTHER" id="PTHR21022">
    <property type="entry name" value="PREPHENATE DEHYDRATASE P PROTEIN"/>
    <property type="match status" value="1"/>
</dbReference>
<dbReference type="EC" id="5.4.99.5" evidence="6"/>
<organism evidence="24 25">
    <name type="scientific">Buchnera aphidicola subsp. Schlechtendalia chinensis</name>
    <dbReference type="NCBI Taxonomy" id="118110"/>
    <lineage>
        <taxon>Bacteria</taxon>
        <taxon>Pseudomonadati</taxon>
        <taxon>Pseudomonadota</taxon>
        <taxon>Gammaproteobacteria</taxon>
        <taxon>Enterobacterales</taxon>
        <taxon>Erwiniaceae</taxon>
        <taxon>Buchnera</taxon>
    </lineage>
</organism>
<dbReference type="Gene3D" id="3.30.70.260">
    <property type="match status" value="1"/>
</dbReference>
<feature type="binding site" evidence="20">
    <location>
        <position position="88"/>
    </location>
    <ligand>
        <name>substrate</name>
    </ligand>
</feature>
<dbReference type="Gene3D" id="1.20.59.10">
    <property type="entry name" value="Chorismate mutase"/>
    <property type="match status" value="1"/>
</dbReference>
<dbReference type="PANTHER" id="PTHR21022:SF19">
    <property type="entry name" value="PREPHENATE DEHYDRATASE-RELATED"/>
    <property type="match status" value="1"/>
</dbReference>
<feature type="binding site" evidence="20">
    <location>
        <position position="84"/>
    </location>
    <ligand>
        <name>substrate</name>
    </ligand>
</feature>
<dbReference type="InterPro" id="IPR008242">
    <property type="entry name" value="Chor_mutase/pphenate_deHydtase"/>
</dbReference>
<comment type="function">
    <text evidence="2">Catalyzes the Claisen rearrangement of chorismate to prephenate and the decarboxylation/dehydration of prephenate to phenylpyruvate.</text>
</comment>
<keyword evidence="14" id="KW-0413">Isomerase</keyword>
<evidence type="ECO:0000256" key="20">
    <source>
        <dbReference type="PIRSR" id="PIRSR001500-1"/>
    </source>
</evidence>
<evidence type="ECO:0000256" key="7">
    <source>
        <dbReference type="ARBA" id="ARBA00013147"/>
    </source>
</evidence>
<feature type="binding site" evidence="20">
    <location>
        <position position="48"/>
    </location>
    <ligand>
        <name>substrate</name>
    </ligand>
</feature>